<accession>A0AA41ULX1</accession>
<dbReference type="GO" id="GO:0030388">
    <property type="term" value="P:fructose 1,6-bisphosphate metabolic process"/>
    <property type="evidence" value="ECO:0007669"/>
    <property type="project" value="TreeGrafter"/>
</dbReference>
<dbReference type="GO" id="GO:0046872">
    <property type="term" value="F:metal ion binding"/>
    <property type="evidence" value="ECO:0007669"/>
    <property type="project" value="UniProtKB-KW"/>
</dbReference>
<evidence type="ECO:0000256" key="8">
    <source>
        <dbReference type="ARBA" id="ARBA00023211"/>
    </source>
</evidence>
<evidence type="ECO:0000256" key="2">
    <source>
        <dbReference type="ARBA" id="ARBA00004742"/>
    </source>
</evidence>
<proteinExistence type="inferred from homology"/>
<dbReference type="PANTHER" id="PTHR30447:SF0">
    <property type="entry name" value="FRUCTOSE-1,6-BISPHOSPHATASE 1 CLASS 2-RELATED"/>
    <property type="match status" value="1"/>
</dbReference>
<sequence length="280" mass="28096">MLGAHSYPAGLVARVREATDAAAAACLPWLGLGDKIAIDDAAVTAMRAVLADAPFSGTVVIGEGEKDAAPMLANGEALGQGVAPLCDVAVDPLDGTRLAAAGLPGSICVIALAPRGTMFDPVDVFYMDKLICGAAGRGVVDIRRPIAENLARLAAVTGAAVTDLVVVVLDKPRHTTLIAEIRATGAELRLVGEGDIVAAVTAATSGTDVDVVVGVGGTPEGIIAACAVRALGGFMQGRLAPQTPEQHAAAIAAGHDLDRVLELDDLVASEAVLFVSTAVG</sequence>
<evidence type="ECO:0000256" key="7">
    <source>
        <dbReference type="ARBA" id="ARBA00022801"/>
    </source>
</evidence>
<evidence type="ECO:0000256" key="5">
    <source>
        <dbReference type="ARBA" id="ARBA00014392"/>
    </source>
</evidence>
<dbReference type="GO" id="GO:0006094">
    <property type="term" value="P:gluconeogenesis"/>
    <property type="evidence" value="ECO:0007669"/>
    <property type="project" value="InterPro"/>
</dbReference>
<organism evidence="11 12">
    <name type="scientific">Cryobacterium zhongshanensis</name>
    <dbReference type="NCBI Taxonomy" id="2928153"/>
    <lineage>
        <taxon>Bacteria</taxon>
        <taxon>Bacillati</taxon>
        <taxon>Actinomycetota</taxon>
        <taxon>Actinomycetes</taxon>
        <taxon>Micrococcales</taxon>
        <taxon>Microbacteriaceae</taxon>
        <taxon>Cryobacterium</taxon>
    </lineage>
</organism>
<reference evidence="11" key="1">
    <citation type="submission" date="2022-03" db="EMBL/GenBank/DDBJ databases">
        <title>Cryobacterium sp. nov. strain ZS14-85, isolated from Antarctic soil.</title>
        <authorList>
            <person name="Li J."/>
            <person name="Niu G."/>
        </authorList>
    </citation>
    <scope>NUCLEOTIDE SEQUENCE</scope>
    <source>
        <strain evidence="11">ZS14-85</strain>
    </source>
</reference>
<evidence type="ECO:0000313" key="12">
    <source>
        <dbReference type="Proteomes" id="UP001165341"/>
    </source>
</evidence>
<dbReference type="Pfam" id="PF03320">
    <property type="entry name" value="FBPase_glpX"/>
    <property type="match status" value="1"/>
</dbReference>
<comment type="similarity">
    <text evidence="3">Belongs to the FBPase class 2 family.</text>
</comment>
<evidence type="ECO:0000256" key="9">
    <source>
        <dbReference type="ARBA" id="ARBA00023277"/>
    </source>
</evidence>
<keyword evidence="8" id="KW-0464">Manganese</keyword>
<keyword evidence="9" id="KW-0119">Carbohydrate metabolism</keyword>
<comment type="catalytic activity">
    <reaction evidence="1">
        <text>beta-D-fructose 1,6-bisphosphate + H2O = beta-D-fructose 6-phosphate + phosphate</text>
        <dbReference type="Rhea" id="RHEA:11064"/>
        <dbReference type="ChEBI" id="CHEBI:15377"/>
        <dbReference type="ChEBI" id="CHEBI:32966"/>
        <dbReference type="ChEBI" id="CHEBI:43474"/>
        <dbReference type="ChEBI" id="CHEBI:57634"/>
        <dbReference type="EC" id="3.1.3.11"/>
    </reaction>
</comment>
<evidence type="ECO:0000256" key="1">
    <source>
        <dbReference type="ARBA" id="ARBA00001273"/>
    </source>
</evidence>
<keyword evidence="12" id="KW-1185">Reference proteome</keyword>
<name>A0AA41ULX1_9MICO</name>
<comment type="caution">
    <text evidence="11">The sequence shown here is derived from an EMBL/GenBank/DDBJ whole genome shotgun (WGS) entry which is preliminary data.</text>
</comment>
<dbReference type="EC" id="3.1.3.11" evidence="4"/>
<dbReference type="SUPFAM" id="SSF56655">
    <property type="entry name" value="Carbohydrate phosphatase"/>
    <property type="match status" value="1"/>
</dbReference>
<dbReference type="GO" id="GO:0042132">
    <property type="term" value="F:fructose 1,6-bisphosphate 1-phosphatase activity"/>
    <property type="evidence" value="ECO:0007669"/>
    <property type="project" value="UniProtKB-EC"/>
</dbReference>
<dbReference type="AlphaFoldDB" id="A0AA41ULX1"/>
<dbReference type="EMBL" id="JALGAR010000004">
    <property type="protein sequence ID" value="MCI4659286.1"/>
    <property type="molecule type" value="Genomic_DNA"/>
</dbReference>
<dbReference type="RefSeq" id="WP_241976263.1">
    <property type="nucleotide sequence ID" value="NZ_JALGAR010000004.1"/>
</dbReference>
<dbReference type="GO" id="GO:0006071">
    <property type="term" value="P:glycerol metabolic process"/>
    <property type="evidence" value="ECO:0007669"/>
    <property type="project" value="InterPro"/>
</dbReference>
<evidence type="ECO:0000256" key="10">
    <source>
        <dbReference type="ARBA" id="ARBA00032412"/>
    </source>
</evidence>
<keyword evidence="7 11" id="KW-0378">Hydrolase</keyword>
<protein>
    <recommendedName>
        <fullName evidence="5">Fructose-1,6-bisphosphatase class 2</fullName>
        <ecNumber evidence="4">3.1.3.11</ecNumber>
    </recommendedName>
    <alternativeName>
        <fullName evidence="10">D-fructose-1,6-bisphosphate 1-phosphohydrolase class 2</fullName>
    </alternativeName>
</protein>
<dbReference type="GO" id="GO:0005829">
    <property type="term" value="C:cytosol"/>
    <property type="evidence" value="ECO:0007669"/>
    <property type="project" value="TreeGrafter"/>
</dbReference>
<evidence type="ECO:0000256" key="3">
    <source>
        <dbReference type="ARBA" id="ARBA00008989"/>
    </source>
</evidence>
<dbReference type="Proteomes" id="UP001165341">
    <property type="component" value="Unassembled WGS sequence"/>
</dbReference>
<dbReference type="PANTHER" id="PTHR30447">
    <property type="entry name" value="FRUCTOSE-1,6-BISPHOSPHATASE CLASS 2"/>
    <property type="match status" value="1"/>
</dbReference>
<evidence type="ECO:0000256" key="4">
    <source>
        <dbReference type="ARBA" id="ARBA00013093"/>
    </source>
</evidence>
<keyword evidence="6" id="KW-0479">Metal-binding</keyword>
<evidence type="ECO:0000313" key="11">
    <source>
        <dbReference type="EMBL" id="MCI4659286.1"/>
    </source>
</evidence>
<gene>
    <name evidence="11" type="ORF">MQH31_15875</name>
</gene>
<comment type="pathway">
    <text evidence="2">Carbohydrate biosynthesis; gluconeogenesis.</text>
</comment>
<dbReference type="InterPro" id="IPR004464">
    <property type="entry name" value="FBPase_class-2/SBPase"/>
</dbReference>
<dbReference type="Gene3D" id="3.40.190.90">
    <property type="match status" value="1"/>
</dbReference>
<dbReference type="Gene3D" id="3.30.540.10">
    <property type="entry name" value="Fructose-1,6-Bisphosphatase, subunit A, domain 1"/>
    <property type="match status" value="1"/>
</dbReference>
<evidence type="ECO:0000256" key="6">
    <source>
        <dbReference type="ARBA" id="ARBA00022723"/>
    </source>
</evidence>